<dbReference type="EMBL" id="KT986249">
    <property type="protein sequence ID" value="AMS24223.1"/>
    <property type="molecule type" value="mRNA"/>
</dbReference>
<dbReference type="InterPro" id="IPR027417">
    <property type="entry name" value="P-loop_NTPase"/>
</dbReference>
<dbReference type="AlphaFoldDB" id="A0A142KWA3"/>
<dbReference type="Pfam" id="PF00225">
    <property type="entry name" value="Kinesin"/>
    <property type="match status" value="1"/>
</dbReference>
<evidence type="ECO:0000259" key="8">
    <source>
        <dbReference type="PROSITE" id="PS50067"/>
    </source>
</evidence>
<keyword evidence="4 5" id="KW-0505">Motor protein</keyword>
<dbReference type="PROSITE" id="PS50067">
    <property type="entry name" value="KINESIN_MOTOR_2"/>
    <property type="match status" value="1"/>
</dbReference>
<evidence type="ECO:0000313" key="9">
    <source>
        <dbReference type="EMBL" id="AMS24223.1"/>
    </source>
</evidence>
<accession>A0A142KWA3</accession>
<name>A0A142KWA3_MARVE</name>
<dbReference type="SMART" id="SM00129">
    <property type="entry name" value="KISc"/>
    <property type="match status" value="1"/>
</dbReference>
<dbReference type="SUPFAM" id="SSF52540">
    <property type="entry name" value="P-loop containing nucleoside triphosphate hydrolases"/>
    <property type="match status" value="1"/>
</dbReference>
<dbReference type="InterPro" id="IPR027640">
    <property type="entry name" value="Kinesin-like_fam"/>
</dbReference>
<feature type="compositionally biased region" description="Polar residues" evidence="7">
    <location>
        <begin position="440"/>
        <end position="471"/>
    </location>
</feature>
<evidence type="ECO:0000256" key="6">
    <source>
        <dbReference type="SAM" id="Coils"/>
    </source>
</evidence>
<reference evidence="9" key="1">
    <citation type="journal article" date="2016" name="Cytoskeleton">
        <title>Transcriptome analysis reveals a diverse family of kinesins essential for spermatogenesis in the fern Marsilea.</title>
        <authorList>
            <person name="Tomei E.J."/>
            <person name="Wolniak S.M."/>
        </authorList>
    </citation>
    <scope>NUCLEOTIDE SEQUENCE</scope>
</reference>
<keyword evidence="6" id="KW-0175">Coiled coil</keyword>
<dbReference type="InterPro" id="IPR021881">
    <property type="entry name" value="NACK_C"/>
</dbReference>
<dbReference type="InterPro" id="IPR001752">
    <property type="entry name" value="Kinesin_motor_dom"/>
</dbReference>
<proteinExistence type="evidence at transcript level"/>
<keyword evidence="2" id="KW-0150">Chloroplast</keyword>
<keyword evidence="2" id="KW-0934">Plastid</keyword>
<evidence type="ECO:0000256" key="5">
    <source>
        <dbReference type="PROSITE-ProRule" id="PRU00283"/>
    </source>
</evidence>
<dbReference type="InterPro" id="IPR036961">
    <property type="entry name" value="Kinesin_motor_dom_sf"/>
</dbReference>
<dbReference type="GO" id="GO:0003777">
    <property type="term" value="F:microtubule motor activity"/>
    <property type="evidence" value="ECO:0007669"/>
    <property type="project" value="InterPro"/>
</dbReference>
<dbReference type="GO" id="GO:0007018">
    <property type="term" value="P:microtubule-based movement"/>
    <property type="evidence" value="ECO:0007669"/>
    <property type="project" value="InterPro"/>
</dbReference>
<dbReference type="PRINTS" id="PR00380">
    <property type="entry name" value="KINESINHEAVY"/>
</dbReference>
<dbReference type="GO" id="GO:0005524">
    <property type="term" value="F:ATP binding"/>
    <property type="evidence" value="ECO:0007669"/>
    <property type="project" value="UniProtKB-UniRule"/>
</dbReference>
<feature type="coiled-coil region" evidence="6">
    <location>
        <begin position="718"/>
        <end position="745"/>
    </location>
</feature>
<protein>
    <submittedName>
        <fullName evidence="9">Kinesin 7-IIb protein</fullName>
    </submittedName>
</protein>
<dbReference type="Pfam" id="PF11995">
    <property type="entry name" value="DUF3490"/>
    <property type="match status" value="1"/>
</dbReference>
<dbReference type="GO" id="GO:0005874">
    <property type="term" value="C:microtubule"/>
    <property type="evidence" value="ECO:0007669"/>
    <property type="project" value="UniProtKB-KW"/>
</dbReference>
<evidence type="ECO:0000256" key="7">
    <source>
        <dbReference type="SAM" id="MobiDB-lite"/>
    </source>
</evidence>
<dbReference type="PANTHER" id="PTHR47968:SF23">
    <property type="entry name" value="KINESIN-LIKE PROTEIN KIN-7A"/>
    <property type="match status" value="1"/>
</dbReference>
<comment type="similarity">
    <text evidence="1">Belongs to the TRAFAC class myosin-kinesin ATPase superfamily. Kinesin family. KIN-7 subfamily.</text>
</comment>
<dbReference type="PANTHER" id="PTHR47968">
    <property type="entry name" value="CENTROMERE PROTEIN E"/>
    <property type="match status" value="1"/>
</dbReference>
<sequence length="948" mass="107727">MSLVSLPDDIDSASECLSPEAEARSRYKAMEEKIYVTVRVRPLNEKELARNEFQVWDCPDESTVAYTFTMPERSSFPQKYDFDQVFGLQATTQDVYDRGAKDVALSALKGKNATIFAYGQTSSGKTYTMHGIMESAADDIFGHIQQNAERIYLLKFSALEIYNEVTSDLLNPESGPLRLLDDPERGTIIEKLEEKIVRDKEHLQNLVAFCESHRQVGETSLNDYSSRSHQIVRLTIESSPRIVADDKPSKSLLAVLNFVDLAGSERASLTNSEGTRLKEGCYINRSLLTLSSVIRKLSEGSRARPGHVPYRDSKLTRILQNSLGGNARTAIICTMSCSNRHVEQTRNTLFFASCAKEVTNRARVNTVISDKDLIKQLKREVALLEAKLRMSSYSVRNSSDAVIIEKDQQIQKMQDEIRKAFQQRDMAQSKLDNILKQMETSEQARTSALSQITSADTSSAPTPCDQDQTHPIDQPVESINGPTWTESSVLGLRKTNESVTQSPDRNEHDCIENQSPNAPHAFESIRPTSFEKHGAKASAILLKEIYKLEHLQNELAHDANRALEAVQKEVECLRLAQSGLNEQAAESVAKLQAEIHEIYESQVKGSVVNDHPVTKDLIVDDSNKTISLKEEIQRIVAKDKDKDKPVESENINLKKLLLNVHSSVEEMATPNPVAPVSKVGSGYNSGRSSFDIPRGNFTSDEKTQPQAEENIRNIHTYVADLKERVAKLQYQKELLASRVMELENNGSTEEDSEHLSLPHSPERWKNDYSVKLKQILELWDACHVSIVHRSQFYLLFQGDPADAIYIEVELRRLLWLRNHHLRLSYRRSPSLLREERGSNPWSSVRMVKRERESLVRYMKMISTPERDRIYEQWGIPLDSKQRKVKVAYLVWTDHNDEDHVRMSAELVSRLVGLWKRTDPTPKEMIQLSFSPPTNRNRFGWNSISNLFN</sequence>
<feature type="coiled-coil region" evidence="6">
    <location>
        <begin position="556"/>
        <end position="601"/>
    </location>
</feature>
<dbReference type="CDD" id="cd01374">
    <property type="entry name" value="KISc_CENP_E"/>
    <property type="match status" value="1"/>
</dbReference>
<feature type="domain" description="Kinesin motor" evidence="8">
    <location>
        <begin position="33"/>
        <end position="358"/>
    </location>
</feature>
<organism evidence="9">
    <name type="scientific">Marsilea vestita</name>
    <name type="common">Hairy water-clover</name>
    <dbReference type="NCBI Taxonomy" id="59764"/>
    <lineage>
        <taxon>Eukaryota</taxon>
        <taxon>Viridiplantae</taxon>
        <taxon>Streptophyta</taxon>
        <taxon>Embryophyta</taxon>
        <taxon>Tracheophyta</taxon>
        <taxon>Polypodiopsida</taxon>
        <taxon>Polypodiidae</taxon>
        <taxon>Salviniales</taxon>
        <taxon>Marsileaceae</taxon>
        <taxon>Marsilea</taxon>
    </lineage>
</organism>
<feature type="region of interest" description="Disordered" evidence="7">
    <location>
        <begin position="440"/>
        <end position="522"/>
    </location>
</feature>
<keyword evidence="5" id="KW-0067">ATP-binding</keyword>
<feature type="binding site" evidence="5">
    <location>
        <begin position="119"/>
        <end position="126"/>
    </location>
    <ligand>
        <name>ATP</name>
        <dbReference type="ChEBI" id="CHEBI:30616"/>
    </ligand>
</feature>
<evidence type="ECO:0000256" key="4">
    <source>
        <dbReference type="ARBA" id="ARBA00023175"/>
    </source>
</evidence>
<evidence type="ECO:0000256" key="2">
    <source>
        <dbReference type="ARBA" id="ARBA00022528"/>
    </source>
</evidence>
<keyword evidence="5" id="KW-0547">Nucleotide-binding</keyword>
<dbReference type="Gene3D" id="3.40.850.10">
    <property type="entry name" value="Kinesin motor domain"/>
    <property type="match status" value="1"/>
</dbReference>
<dbReference type="GO" id="GO:0008017">
    <property type="term" value="F:microtubule binding"/>
    <property type="evidence" value="ECO:0007669"/>
    <property type="project" value="InterPro"/>
</dbReference>
<evidence type="ECO:0000256" key="3">
    <source>
        <dbReference type="ARBA" id="ARBA00022701"/>
    </source>
</evidence>
<evidence type="ECO:0000256" key="1">
    <source>
        <dbReference type="ARBA" id="ARBA00007310"/>
    </source>
</evidence>
<keyword evidence="3" id="KW-0493">Microtubule</keyword>